<evidence type="ECO:0000256" key="20">
    <source>
        <dbReference type="ARBA" id="ARBA00078271"/>
    </source>
</evidence>
<dbReference type="SUPFAM" id="SSF57667">
    <property type="entry name" value="beta-beta-alpha zinc fingers"/>
    <property type="match status" value="4"/>
</dbReference>
<dbReference type="FunFam" id="3.30.160.60:FF:000310">
    <property type="entry name" value="GLIS family zinc finger 2"/>
    <property type="match status" value="1"/>
</dbReference>
<evidence type="ECO:0000256" key="13">
    <source>
        <dbReference type="ARBA" id="ARBA00023015"/>
    </source>
</evidence>
<dbReference type="InterPro" id="IPR043359">
    <property type="entry name" value="GLI-like"/>
</dbReference>
<feature type="compositionally biased region" description="Low complexity" evidence="22">
    <location>
        <begin position="99"/>
        <end position="111"/>
    </location>
</feature>
<evidence type="ECO:0000256" key="8">
    <source>
        <dbReference type="ARBA" id="ARBA00022737"/>
    </source>
</evidence>
<feature type="region of interest" description="Disordered" evidence="22">
    <location>
        <begin position="722"/>
        <end position="768"/>
    </location>
</feature>
<dbReference type="Proteomes" id="UP001165780">
    <property type="component" value="Unplaced"/>
</dbReference>
<dbReference type="PROSITE" id="PS00028">
    <property type="entry name" value="ZINC_FINGER_C2H2_1"/>
    <property type="match status" value="3"/>
</dbReference>
<keyword evidence="6" id="KW-0678">Repressor</keyword>
<evidence type="ECO:0000256" key="14">
    <source>
        <dbReference type="ARBA" id="ARBA00023125"/>
    </source>
</evidence>
<keyword evidence="9 21" id="KW-0863">Zinc-finger</keyword>
<reference evidence="25" key="1">
    <citation type="submission" date="2025-08" db="UniProtKB">
        <authorList>
            <consortium name="RefSeq"/>
        </authorList>
    </citation>
    <scope>IDENTIFICATION</scope>
    <source>
        <tissue evidence="25">Whole blood</tissue>
    </source>
</reference>
<evidence type="ECO:0000256" key="11">
    <source>
        <dbReference type="ARBA" id="ARBA00022833"/>
    </source>
</evidence>
<dbReference type="GO" id="GO:0016607">
    <property type="term" value="C:nuclear speck"/>
    <property type="evidence" value="ECO:0007669"/>
    <property type="project" value="UniProtKB-SubCell"/>
</dbReference>
<evidence type="ECO:0000256" key="21">
    <source>
        <dbReference type="PROSITE-ProRule" id="PRU00042"/>
    </source>
</evidence>
<evidence type="ECO:0000256" key="22">
    <source>
        <dbReference type="SAM" id="MobiDB-lite"/>
    </source>
</evidence>
<evidence type="ECO:0000313" key="24">
    <source>
        <dbReference type="Proteomes" id="UP001165780"/>
    </source>
</evidence>
<dbReference type="FunFam" id="3.30.160.60:FF:000359">
    <property type="entry name" value="GLIS family zinc finger 2"/>
    <property type="match status" value="1"/>
</dbReference>
<feature type="compositionally biased region" description="Gly residues" evidence="22">
    <location>
        <begin position="1"/>
        <end position="11"/>
    </location>
</feature>
<evidence type="ECO:0000313" key="25">
    <source>
        <dbReference type="RefSeq" id="XP_053750043.1"/>
    </source>
</evidence>
<dbReference type="AlphaFoldDB" id="A0A9W2UV51"/>
<feature type="compositionally biased region" description="Pro residues" evidence="22">
    <location>
        <begin position="184"/>
        <end position="193"/>
    </location>
</feature>
<feature type="compositionally biased region" description="Basic and acidic residues" evidence="22">
    <location>
        <begin position="742"/>
        <end position="755"/>
    </location>
</feature>
<comment type="similarity">
    <text evidence="3">Belongs to the GLI C2H2-type zinc-finger protein family.</text>
</comment>
<feature type="region of interest" description="Disordered" evidence="22">
    <location>
        <begin position="299"/>
        <end position="328"/>
    </location>
</feature>
<dbReference type="PROSITE" id="PS50157">
    <property type="entry name" value="ZINC_FINGER_C2H2_2"/>
    <property type="match status" value="3"/>
</dbReference>
<dbReference type="FunFam" id="3.30.160.60:FF:000357">
    <property type="entry name" value="GLIS family zinc finger 2"/>
    <property type="match status" value="1"/>
</dbReference>
<dbReference type="FunFam" id="3.30.160.60:FF:000532">
    <property type="entry name" value="GLIS family zinc finger 2"/>
    <property type="match status" value="1"/>
</dbReference>
<comment type="subcellular location">
    <subcellularLocation>
        <location evidence="2">Cytoplasm</location>
    </subcellularLocation>
    <subcellularLocation>
        <location evidence="1">Nucleus speckle</location>
    </subcellularLocation>
</comment>
<organism evidence="24 25">
    <name type="scientific">Panthera pardus</name>
    <name type="common">Leopard</name>
    <name type="synonym">Felis pardus</name>
    <dbReference type="NCBI Taxonomy" id="9691"/>
    <lineage>
        <taxon>Eukaryota</taxon>
        <taxon>Metazoa</taxon>
        <taxon>Chordata</taxon>
        <taxon>Craniata</taxon>
        <taxon>Vertebrata</taxon>
        <taxon>Euteleostomi</taxon>
        <taxon>Mammalia</taxon>
        <taxon>Eutheria</taxon>
        <taxon>Laurasiatheria</taxon>
        <taxon>Carnivora</taxon>
        <taxon>Feliformia</taxon>
        <taxon>Felidae</taxon>
        <taxon>Pantherinae</taxon>
        <taxon>Panthera</taxon>
    </lineage>
</organism>
<keyword evidence="14" id="KW-0238">DNA-binding</keyword>
<keyword evidence="5" id="KW-0963">Cytoplasm</keyword>
<evidence type="ECO:0000259" key="23">
    <source>
        <dbReference type="PROSITE" id="PS50157"/>
    </source>
</evidence>
<feature type="region of interest" description="Disordered" evidence="22">
    <location>
        <begin position="1"/>
        <end position="223"/>
    </location>
</feature>
<gene>
    <name evidence="25" type="primary">GLIS2</name>
</gene>
<feature type="domain" description="C2H2-type" evidence="23">
    <location>
        <begin position="451"/>
        <end position="478"/>
    </location>
</feature>
<dbReference type="GeneID" id="109278255"/>
<evidence type="ECO:0000256" key="19">
    <source>
        <dbReference type="ARBA" id="ARBA00077890"/>
    </source>
</evidence>
<protein>
    <recommendedName>
        <fullName evidence="18">Zinc finger protein GLIS2</fullName>
    </recommendedName>
    <alternativeName>
        <fullName evidence="20">GLI-similar 2</fullName>
    </alternativeName>
    <alternativeName>
        <fullName evidence="19">Neuronal Krueppel-like protein</fullName>
    </alternativeName>
</protein>
<keyword evidence="17" id="KW-0539">Nucleus</keyword>
<keyword evidence="7" id="KW-0479">Metal-binding</keyword>
<feature type="compositionally biased region" description="Low complexity" evidence="22">
    <location>
        <begin position="299"/>
        <end position="315"/>
    </location>
</feature>
<keyword evidence="11" id="KW-0862">Zinc</keyword>
<feature type="compositionally biased region" description="Low complexity" evidence="22">
    <location>
        <begin position="126"/>
        <end position="136"/>
    </location>
</feature>
<evidence type="ECO:0000256" key="10">
    <source>
        <dbReference type="ARBA" id="ARBA00022782"/>
    </source>
</evidence>
<dbReference type="GO" id="GO:0005737">
    <property type="term" value="C:cytoplasm"/>
    <property type="evidence" value="ECO:0007669"/>
    <property type="project" value="UniProtKB-SubCell"/>
</dbReference>
<keyword evidence="12" id="KW-0524">Neurogenesis</keyword>
<keyword evidence="10" id="KW-0221">Differentiation</keyword>
<keyword evidence="13" id="KW-0805">Transcription regulation</keyword>
<evidence type="ECO:0000256" key="6">
    <source>
        <dbReference type="ARBA" id="ARBA00022491"/>
    </source>
</evidence>
<name>A0A9W2UV51_PANPR</name>
<dbReference type="FunFam" id="3.30.160.60:FF:000019">
    <property type="entry name" value="GLI family zinc finger 3"/>
    <property type="match status" value="1"/>
</dbReference>
<feature type="region of interest" description="Disordered" evidence="22">
    <location>
        <begin position="254"/>
        <end position="279"/>
    </location>
</feature>
<dbReference type="Pfam" id="PF23561">
    <property type="entry name" value="zf-C2H2_15"/>
    <property type="match status" value="1"/>
</dbReference>
<feature type="compositionally biased region" description="Pro residues" evidence="22">
    <location>
        <begin position="159"/>
        <end position="175"/>
    </location>
</feature>
<evidence type="ECO:0000256" key="9">
    <source>
        <dbReference type="ARBA" id="ARBA00022771"/>
    </source>
</evidence>
<dbReference type="InterPro" id="IPR056436">
    <property type="entry name" value="Znf-C2H2_ZIC1-5/GLI1-3-like"/>
</dbReference>
<evidence type="ECO:0000256" key="7">
    <source>
        <dbReference type="ARBA" id="ARBA00022723"/>
    </source>
</evidence>
<dbReference type="InterPro" id="IPR013087">
    <property type="entry name" value="Znf_C2H2_type"/>
</dbReference>
<evidence type="ECO:0000256" key="15">
    <source>
        <dbReference type="ARBA" id="ARBA00023159"/>
    </source>
</evidence>
<dbReference type="GO" id="GO:0000978">
    <property type="term" value="F:RNA polymerase II cis-regulatory region sequence-specific DNA binding"/>
    <property type="evidence" value="ECO:0007669"/>
    <property type="project" value="TreeGrafter"/>
</dbReference>
<dbReference type="PANTHER" id="PTHR45718">
    <property type="entry name" value="TRANSCRIPTIONAL ACTIVATOR CUBITUS INTERRUPTUS"/>
    <property type="match status" value="1"/>
</dbReference>
<dbReference type="RefSeq" id="XP_053750043.1">
    <property type="nucleotide sequence ID" value="XM_053894068.1"/>
</dbReference>
<sequence>MTRGWGRGGRASLGRGPPPPPSRCPLPAAPPPYLPSPGPAPAPVRPLPPTRTPRLAAGAPGLGPRRRKGFAGRAGAREPAGEGGGSEAAPRAPPPPPSSAARRALLPAASLLPPPSLSKTSPHGPAAAATFPARAADVAERPGAGRPCQGSPRRVSLAPRPPPAPAPPPLAPPPPPDRRSPQPGARPPPPPRFLPENQLGIPPLPAATSYPAPITMHSLDEPLDLKLSITKLRAAREKRERALSAVRHRALHRELGLVDDSPTPGSPGSPPSGFLLNPKFPEKVEGRFSAAPLVDLSLSPPSGLDSPNGSSSLSPERQGNGDLPAVPTAPDFQPLRYLDGVPSSFQFFLPLGSGGALHLPASSFLTPPKDKCLSPELPLPKQLVCRWAKCNQLFELLQDLVDHVNDYHVKPEKDAGYCCHWEGCARHGRGFNASRYKMLIHIRTHTNEKPHRCPTCSKSFSRLENLKIHNRSHTAGSSWKCGSKCVVLPVEVVAVTHNLKHRTEAEGIPPGHRQGWGVTRDQAGCSAPVPCCPQPGRDLVPGEKPYVCPYEGCNKRYSNSSDRFKHTRTHYVDKPYYCKMPGCHKRYTDPSSLRKHIKAHGHFVSHEQQELLQLRPPPKPPLPTPDGGPYVSGAQIIIPNPAALFGGPGLPGLPLPLAPGPLDLSALACGNSGGGGGAGGMGPGLPGPVLPLNLAKNPLLPSPFGAGGLGLPVVSLLAGSAGGKAEGEKGRMAVPARSLGVEGRKTPLERTENSRSRPSPDGLPLLPGTVLDLSTGVSSAASSPEALAPGWVVIPPGSVLLKPAVVN</sequence>
<evidence type="ECO:0000256" key="5">
    <source>
        <dbReference type="ARBA" id="ARBA00022490"/>
    </source>
</evidence>
<dbReference type="GO" id="GO:0007399">
    <property type="term" value="P:nervous system development"/>
    <property type="evidence" value="ECO:0007669"/>
    <property type="project" value="UniProtKB-KW"/>
</dbReference>
<dbReference type="PANTHER" id="PTHR45718:SF8">
    <property type="entry name" value="GLIS FAMILY ZINC FINGER 2"/>
    <property type="match status" value="1"/>
</dbReference>
<keyword evidence="4" id="KW-0217">Developmental protein</keyword>
<evidence type="ECO:0000256" key="4">
    <source>
        <dbReference type="ARBA" id="ARBA00022473"/>
    </source>
</evidence>
<feature type="domain" description="C2H2-type" evidence="23">
    <location>
        <begin position="546"/>
        <end position="575"/>
    </location>
</feature>
<dbReference type="Gene3D" id="3.30.160.60">
    <property type="entry name" value="Classic Zinc Finger"/>
    <property type="match status" value="5"/>
</dbReference>
<evidence type="ECO:0000256" key="18">
    <source>
        <dbReference type="ARBA" id="ARBA00072781"/>
    </source>
</evidence>
<keyword evidence="8" id="KW-0677">Repeat</keyword>
<dbReference type="GO" id="GO:0000981">
    <property type="term" value="F:DNA-binding transcription factor activity, RNA polymerase II-specific"/>
    <property type="evidence" value="ECO:0007669"/>
    <property type="project" value="TreeGrafter"/>
</dbReference>
<evidence type="ECO:0000256" key="2">
    <source>
        <dbReference type="ARBA" id="ARBA00004496"/>
    </source>
</evidence>
<accession>A0A9W2UV51</accession>
<feature type="compositionally biased region" description="Pro residues" evidence="22">
    <location>
        <begin position="16"/>
        <end position="51"/>
    </location>
</feature>
<dbReference type="GO" id="GO:0008270">
    <property type="term" value="F:zinc ion binding"/>
    <property type="evidence" value="ECO:0007669"/>
    <property type="project" value="UniProtKB-KW"/>
</dbReference>
<evidence type="ECO:0000256" key="16">
    <source>
        <dbReference type="ARBA" id="ARBA00023163"/>
    </source>
</evidence>
<evidence type="ECO:0000256" key="3">
    <source>
        <dbReference type="ARBA" id="ARBA00010831"/>
    </source>
</evidence>
<evidence type="ECO:0000256" key="1">
    <source>
        <dbReference type="ARBA" id="ARBA00004324"/>
    </source>
</evidence>
<proteinExistence type="inferred from homology"/>
<evidence type="ECO:0000256" key="17">
    <source>
        <dbReference type="ARBA" id="ARBA00023242"/>
    </source>
</evidence>
<dbReference type="Pfam" id="PF00096">
    <property type="entry name" value="zf-C2H2"/>
    <property type="match status" value="3"/>
</dbReference>
<dbReference type="SMART" id="SM00355">
    <property type="entry name" value="ZnF_C2H2"/>
    <property type="match status" value="5"/>
</dbReference>
<dbReference type="InterPro" id="IPR036236">
    <property type="entry name" value="Znf_C2H2_sf"/>
</dbReference>
<keyword evidence="24" id="KW-1185">Reference proteome</keyword>
<dbReference type="GO" id="GO:0030154">
    <property type="term" value="P:cell differentiation"/>
    <property type="evidence" value="ECO:0007669"/>
    <property type="project" value="UniProtKB-KW"/>
</dbReference>
<keyword evidence="15" id="KW-0010">Activator</keyword>
<dbReference type="CTD" id="84662"/>
<keyword evidence="16" id="KW-0804">Transcription</keyword>
<feature type="domain" description="C2H2-type" evidence="23">
    <location>
        <begin position="576"/>
        <end position="600"/>
    </location>
</feature>
<evidence type="ECO:0000256" key="12">
    <source>
        <dbReference type="ARBA" id="ARBA00022902"/>
    </source>
</evidence>